<name>A0ABU1ANT3_9BACT</name>
<keyword evidence="3" id="KW-1003">Cell membrane</keyword>
<evidence type="ECO:0000256" key="6">
    <source>
        <dbReference type="ARBA" id="ARBA00023136"/>
    </source>
</evidence>
<comment type="subcellular location">
    <subcellularLocation>
        <location evidence="1">Cell membrane</location>
        <topology evidence="1">Single-pass membrane protein</topology>
    </subcellularLocation>
    <subcellularLocation>
        <location evidence="7">Cell membrane</location>
        <topology evidence="7">Single-pass type II membrane protein</topology>
    </subcellularLocation>
</comment>
<keyword evidence="4 7" id="KW-0812">Transmembrane</keyword>
<sequence length="134" mass="14862">MAMWTPEEVDPEFELTPMIDVVFLLIAFFMTLISFISAELVQLELPEAEQATIPEEPGERQYISVDIDGQLYLGAAPITAEALTAQLIALKTELPQLKVFLRADAQTAHRHVNRVMEATAKAGIFDLIFASAKD</sequence>
<keyword evidence="10" id="KW-1185">Reference proteome</keyword>
<keyword evidence="6 8" id="KW-0472">Membrane</keyword>
<accession>A0ABU1ANT3</accession>
<keyword evidence="7" id="KW-0653">Protein transport</keyword>
<dbReference type="EMBL" id="JARXIC010000025">
    <property type="protein sequence ID" value="MDQ8195520.1"/>
    <property type="molecule type" value="Genomic_DNA"/>
</dbReference>
<evidence type="ECO:0000256" key="5">
    <source>
        <dbReference type="ARBA" id="ARBA00022989"/>
    </source>
</evidence>
<organism evidence="9 10">
    <name type="scientific">Thalassobacterium sedimentorum</name>
    <dbReference type="NCBI Taxonomy" id="3041258"/>
    <lineage>
        <taxon>Bacteria</taxon>
        <taxon>Pseudomonadati</taxon>
        <taxon>Verrucomicrobiota</taxon>
        <taxon>Opitutia</taxon>
        <taxon>Puniceicoccales</taxon>
        <taxon>Coraliomargaritaceae</taxon>
        <taxon>Thalassobacterium</taxon>
    </lineage>
</organism>
<evidence type="ECO:0000256" key="1">
    <source>
        <dbReference type="ARBA" id="ARBA00004162"/>
    </source>
</evidence>
<dbReference type="InterPro" id="IPR003400">
    <property type="entry name" value="ExbD"/>
</dbReference>
<evidence type="ECO:0000256" key="7">
    <source>
        <dbReference type="RuleBase" id="RU003879"/>
    </source>
</evidence>
<keyword evidence="7" id="KW-0813">Transport</keyword>
<dbReference type="RefSeq" id="WP_308985970.1">
    <property type="nucleotide sequence ID" value="NZ_JARXIC010000025.1"/>
</dbReference>
<gene>
    <name evidence="9" type="ORF">QEH59_13890</name>
</gene>
<proteinExistence type="inferred from homology"/>
<evidence type="ECO:0000313" key="10">
    <source>
        <dbReference type="Proteomes" id="UP001243717"/>
    </source>
</evidence>
<comment type="caution">
    <text evidence="9">The sequence shown here is derived from an EMBL/GenBank/DDBJ whole genome shotgun (WGS) entry which is preliminary data.</text>
</comment>
<evidence type="ECO:0000256" key="3">
    <source>
        <dbReference type="ARBA" id="ARBA00022475"/>
    </source>
</evidence>
<dbReference type="Gene3D" id="3.30.420.270">
    <property type="match status" value="1"/>
</dbReference>
<dbReference type="Pfam" id="PF02472">
    <property type="entry name" value="ExbD"/>
    <property type="match status" value="1"/>
</dbReference>
<dbReference type="Proteomes" id="UP001243717">
    <property type="component" value="Unassembled WGS sequence"/>
</dbReference>
<comment type="similarity">
    <text evidence="2 7">Belongs to the ExbD/TolR family.</text>
</comment>
<evidence type="ECO:0000256" key="8">
    <source>
        <dbReference type="SAM" id="Phobius"/>
    </source>
</evidence>
<evidence type="ECO:0000313" key="9">
    <source>
        <dbReference type="EMBL" id="MDQ8195520.1"/>
    </source>
</evidence>
<dbReference type="PANTHER" id="PTHR30558">
    <property type="entry name" value="EXBD MEMBRANE COMPONENT OF PMF-DRIVEN MACROMOLECULE IMPORT SYSTEM"/>
    <property type="match status" value="1"/>
</dbReference>
<feature type="transmembrane region" description="Helical" evidence="8">
    <location>
        <begin position="15"/>
        <end position="36"/>
    </location>
</feature>
<evidence type="ECO:0000256" key="4">
    <source>
        <dbReference type="ARBA" id="ARBA00022692"/>
    </source>
</evidence>
<evidence type="ECO:0000256" key="2">
    <source>
        <dbReference type="ARBA" id="ARBA00005811"/>
    </source>
</evidence>
<reference evidence="9 10" key="1">
    <citation type="submission" date="2023-04" db="EMBL/GenBank/DDBJ databases">
        <title>A novel bacteria isolated from coastal sediment.</title>
        <authorList>
            <person name="Liu X.-J."/>
            <person name="Du Z.-J."/>
        </authorList>
    </citation>
    <scope>NUCLEOTIDE SEQUENCE [LARGE SCALE GENOMIC DNA]</scope>
    <source>
        <strain evidence="9 10">SDUM461004</strain>
    </source>
</reference>
<protein>
    <submittedName>
        <fullName evidence="9">Biopolymer transporter ExbD</fullName>
    </submittedName>
</protein>
<keyword evidence="5 8" id="KW-1133">Transmembrane helix</keyword>